<evidence type="ECO:0000256" key="7">
    <source>
        <dbReference type="ARBA" id="ARBA00023136"/>
    </source>
</evidence>
<name>A0A7S3LSK0_9STRA</name>
<dbReference type="Pfam" id="PF02225">
    <property type="entry name" value="PA"/>
    <property type="match status" value="1"/>
</dbReference>
<sequence length="704" mass="79246">MGLFEMRLPILVAFAFVQLQLVSAGPLANTIIEIKGFGDALVVFGTESTDGKSLEDVDIKSLEFYFPEIEAEQEACGGVSPPTSGNDFVLLASRGGCLFSQKVKEAQNIGAKGIVIINREDSLLRNGSDGVLDPCDVDCELSQSSDRTTCESNSGCPSKFCLQTLEVDLDYCCLTEDLRNMPLIFDGSNLTTAEVLIPAAFVSVVDADAIISLLATSDANNETVLVSMSIRETNRWDASVWLLMLMGTLSTALASYRAARTERMQLSWIWGSSKRGQWDEVQVVTTTQNEQGEIENEETSQRRPENGVEVEDRELNNDSPPPPSPKTHRYDDSTLEQFELTTSQGLFLVVMAAASLVGLFFAVRLYPQQIVIAIIVLYGISAIYSTSYFVMSPLFRVILPNSIAYASIKIPMNRVTKECFLMDYVTVSSILGILSSLALVVVWFVLRHEASVWILQNLFSFTLAMMFLATLKIQRFQTAFWVLFAFCLYDIFMVFITPYFGNGESVMLEVATAGAGFEEASSDLTECNRVETERMPMLFLAPRFDYRGGFGLLGLGDVLLPGIFVTYVLRVDYLRADTWVWNVDRKAEEFPQPRKFDLRKYFRVHRYFFPVCIAYFLGLLVTFFANIFQWTINGVRGQPALLYLVPFTLTTFILLAKRNGELHLFWKHSLDELNPNNYIFKKDDDEENKEEQENEKEEEEPAEV</sequence>
<evidence type="ECO:0000313" key="12">
    <source>
        <dbReference type="EMBL" id="CAE0436896.1"/>
    </source>
</evidence>
<dbReference type="GO" id="GO:0030660">
    <property type="term" value="C:Golgi-associated vesicle membrane"/>
    <property type="evidence" value="ECO:0007669"/>
    <property type="project" value="TreeGrafter"/>
</dbReference>
<feature type="signal peptide" evidence="10">
    <location>
        <begin position="1"/>
        <end position="24"/>
    </location>
</feature>
<dbReference type="EMBL" id="HBIN01009584">
    <property type="protein sequence ID" value="CAE0436896.1"/>
    <property type="molecule type" value="Transcribed_RNA"/>
</dbReference>
<feature type="transmembrane region" description="Helical" evidence="9">
    <location>
        <begin position="478"/>
        <end position="500"/>
    </location>
</feature>
<protein>
    <recommendedName>
        <fullName evidence="11">PA domain-containing protein</fullName>
    </recommendedName>
</protein>
<evidence type="ECO:0000256" key="9">
    <source>
        <dbReference type="SAM" id="Phobius"/>
    </source>
</evidence>
<feature type="domain" description="PA" evidence="11">
    <location>
        <begin position="85"/>
        <end position="126"/>
    </location>
</feature>
<keyword evidence="3 9" id="KW-0812">Transmembrane</keyword>
<dbReference type="SUPFAM" id="SSF52025">
    <property type="entry name" value="PA domain"/>
    <property type="match status" value="1"/>
</dbReference>
<keyword evidence="5" id="KW-0378">Hydrolase</keyword>
<dbReference type="PANTHER" id="PTHR12174:SF103">
    <property type="entry name" value="INTRAMEMBRANE PROTEASE (IMPAS) FAMILY"/>
    <property type="match status" value="1"/>
</dbReference>
<dbReference type="AlphaFoldDB" id="A0A7S3LSK0"/>
<dbReference type="GO" id="GO:0005765">
    <property type="term" value="C:lysosomal membrane"/>
    <property type="evidence" value="ECO:0007669"/>
    <property type="project" value="TreeGrafter"/>
</dbReference>
<dbReference type="PANTHER" id="PTHR12174">
    <property type="entry name" value="SIGNAL PEPTIDE PEPTIDASE"/>
    <property type="match status" value="1"/>
</dbReference>
<dbReference type="CDD" id="cd00538">
    <property type="entry name" value="PA"/>
    <property type="match status" value="1"/>
</dbReference>
<evidence type="ECO:0000256" key="10">
    <source>
        <dbReference type="SAM" id="SignalP"/>
    </source>
</evidence>
<keyword evidence="4" id="KW-0967">Endosome</keyword>
<feature type="transmembrane region" description="Helical" evidence="9">
    <location>
        <begin position="452"/>
        <end position="471"/>
    </location>
</feature>
<dbReference type="Gene3D" id="3.50.30.30">
    <property type="match status" value="1"/>
</dbReference>
<gene>
    <name evidence="12" type="ORF">ASTO00021_LOCUS7143</name>
</gene>
<keyword evidence="10" id="KW-0732">Signal</keyword>
<feature type="transmembrane region" description="Helical" evidence="9">
    <location>
        <begin position="420"/>
        <end position="446"/>
    </location>
</feature>
<feature type="transmembrane region" description="Helical" evidence="9">
    <location>
        <begin position="607"/>
        <end position="628"/>
    </location>
</feature>
<accession>A0A7S3LSK0</accession>
<dbReference type="GO" id="GO:0033619">
    <property type="term" value="P:membrane protein proteolysis"/>
    <property type="evidence" value="ECO:0007669"/>
    <property type="project" value="TreeGrafter"/>
</dbReference>
<feature type="transmembrane region" description="Helical" evidence="9">
    <location>
        <begin position="345"/>
        <end position="366"/>
    </location>
</feature>
<dbReference type="Pfam" id="PF04258">
    <property type="entry name" value="Peptidase_A22B"/>
    <property type="match status" value="1"/>
</dbReference>
<keyword evidence="6 9" id="KW-1133">Transmembrane helix</keyword>
<dbReference type="GO" id="GO:0098553">
    <property type="term" value="C:lumenal side of endoplasmic reticulum membrane"/>
    <property type="evidence" value="ECO:0007669"/>
    <property type="project" value="TreeGrafter"/>
</dbReference>
<feature type="transmembrane region" description="Helical" evidence="9">
    <location>
        <begin position="640"/>
        <end position="656"/>
    </location>
</feature>
<evidence type="ECO:0000259" key="11">
    <source>
        <dbReference type="Pfam" id="PF02225"/>
    </source>
</evidence>
<evidence type="ECO:0000256" key="2">
    <source>
        <dbReference type="ARBA" id="ARBA00006859"/>
    </source>
</evidence>
<dbReference type="InterPro" id="IPR046450">
    <property type="entry name" value="PA_dom_sf"/>
</dbReference>
<keyword evidence="7 9" id="KW-0472">Membrane</keyword>
<organism evidence="12">
    <name type="scientific">Aplanochytrium stocchinoi</name>
    <dbReference type="NCBI Taxonomy" id="215587"/>
    <lineage>
        <taxon>Eukaryota</taxon>
        <taxon>Sar</taxon>
        <taxon>Stramenopiles</taxon>
        <taxon>Bigyra</taxon>
        <taxon>Labyrinthulomycetes</taxon>
        <taxon>Thraustochytrida</taxon>
        <taxon>Thraustochytriidae</taxon>
        <taxon>Aplanochytrium</taxon>
    </lineage>
</organism>
<dbReference type="GO" id="GO:0010008">
    <property type="term" value="C:endosome membrane"/>
    <property type="evidence" value="ECO:0007669"/>
    <property type="project" value="UniProtKB-SubCell"/>
</dbReference>
<feature type="compositionally biased region" description="Acidic residues" evidence="8">
    <location>
        <begin position="684"/>
        <end position="704"/>
    </location>
</feature>
<dbReference type="InterPro" id="IPR006639">
    <property type="entry name" value="Preselin/SPP"/>
</dbReference>
<evidence type="ECO:0000256" key="6">
    <source>
        <dbReference type="ARBA" id="ARBA00022989"/>
    </source>
</evidence>
<dbReference type="InterPro" id="IPR007369">
    <property type="entry name" value="Peptidase_A22B_SPP"/>
</dbReference>
<comment type="similarity">
    <text evidence="2">Belongs to the peptidase A22B family.</text>
</comment>
<dbReference type="InterPro" id="IPR003137">
    <property type="entry name" value="PA_domain"/>
</dbReference>
<feature type="chain" id="PRO_5030522866" description="PA domain-containing protein" evidence="10">
    <location>
        <begin position="25"/>
        <end position="704"/>
    </location>
</feature>
<feature type="region of interest" description="Disordered" evidence="8">
    <location>
        <begin position="285"/>
        <end position="330"/>
    </location>
</feature>
<feature type="transmembrane region" description="Helical" evidence="9">
    <location>
        <begin position="372"/>
        <end position="399"/>
    </location>
</feature>
<feature type="transmembrane region" description="Helical" evidence="9">
    <location>
        <begin position="546"/>
        <end position="569"/>
    </location>
</feature>
<reference evidence="12" key="1">
    <citation type="submission" date="2021-01" db="EMBL/GenBank/DDBJ databases">
        <authorList>
            <person name="Corre E."/>
            <person name="Pelletier E."/>
            <person name="Niang G."/>
            <person name="Scheremetjew M."/>
            <person name="Finn R."/>
            <person name="Kale V."/>
            <person name="Holt S."/>
            <person name="Cochrane G."/>
            <person name="Meng A."/>
            <person name="Brown T."/>
            <person name="Cohen L."/>
        </authorList>
    </citation>
    <scope>NUCLEOTIDE SEQUENCE</scope>
    <source>
        <strain evidence="12">GSBS06</strain>
    </source>
</reference>
<feature type="transmembrane region" description="Helical" evidence="9">
    <location>
        <begin position="238"/>
        <end position="256"/>
    </location>
</feature>
<dbReference type="GO" id="GO:0042500">
    <property type="term" value="F:aspartic endopeptidase activity, intramembrane cleaving"/>
    <property type="evidence" value="ECO:0007669"/>
    <property type="project" value="InterPro"/>
</dbReference>
<evidence type="ECO:0000256" key="1">
    <source>
        <dbReference type="ARBA" id="ARBA00004337"/>
    </source>
</evidence>
<evidence type="ECO:0000256" key="3">
    <source>
        <dbReference type="ARBA" id="ARBA00022692"/>
    </source>
</evidence>
<comment type="subcellular location">
    <subcellularLocation>
        <location evidence="1">Endosome membrane</location>
        <topology evidence="1">Multi-pass membrane protein</topology>
    </subcellularLocation>
</comment>
<dbReference type="SMART" id="SM00730">
    <property type="entry name" value="PSN"/>
    <property type="match status" value="1"/>
</dbReference>
<evidence type="ECO:0000256" key="4">
    <source>
        <dbReference type="ARBA" id="ARBA00022753"/>
    </source>
</evidence>
<evidence type="ECO:0000256" key="5">
    <source>
        <dbReference type="ARBA" id="ARBA00022801"/>
    </source>
</evidence>
<evidence type="ECO:0000256" key="8">
    <source>
        <dbReference type="SAM" id="MobiDB-lite"/>
    </source>
</evidence>
<dbReference type="GO" id="GO:0098554">
    <property type="term" value="C:cytoplasmic side of endoplasmic reticulum membrane"/>
    <property type="evidence" value="ECO:0007669"/>
    <property type="project" value="TreeGrafter"/>
</dbReference>
<proteinExistence type="inferred from homology"/>
<feature type="region of interest" description="Disordered" evidence="8">
    <location>
        <begin position="679"/>
        <end position="704"/>
    </location>
</feature>